<sequence>MRKIIFLCFLFANLSAFAQYNSDAPWMQSLQSKNGNATMTEMKNAFDEYWLHHDRDIKGSGYKPFMRWVNHQENQLHDDGTILTNEELLEIYNTKKQSQSNRSVTATSNWQPVLGTLPYINSGSWSSGQGRVQAVAVDPNNASIIYAGTPAGGVWKSTNAGTTFVPLFDEFPQIGVSGIAIDPNNSNIIYIATGDRDHSDTNFVGVYKSIDGGTTWNVTGTISGASRASDLYVNPSNSNMVWVATSAGLYKSVNAGTSWTRTLTGNIKDIKIKPTDPTIVYAVSASTFYRSTDSGSTFTTITSGLPASSGRLVIDVTPADPNYIYVLSATTGNGYQGIYKSTDSGLNFAITANVTNVLESTQAWYDLALAVSTTNAEEIYTGCLNVWKSINGGTSFTKMNNWSSPSAAAYTHADIHILRFFGTKLYCGSDGGIYVSSNGGTIFTDLTKTIQNGIIYKLAVAKQTSSKMITGHQDNGGHAFNTNQWKNYYGADGMDVAISPLNQDLSYGFIQYGGSLYKSTNAGTSSGGSVAGAPAAETGSGDSGGNWVTPLDINSLGELFAGYSRLYKSTGGAWAQQSVSTIGTGDIDLIAIDPSNDNNMYVVNGSQLYKSTDKGINFVLAYTAATTISDISVHSSNSSIIYLLTAGTSGQALKSTDSGTTFLNIATGLPSIGKFCIKHQAGNANNPLFVGTNLGVYYKDDTTTTWTAFDTNLPNVKVTDLEINYVDNNITAATFGRGVWQSPLPTVLGTDEFQLQNIGIYPNPSNGIFSIKLGEFIPKSIEVTDLTGKIIYTQKGFENNNEIVLNLSSISNGIYFIKIATDSQSLTRKIIKN</sequence>
<evidence type="ECO:0000259" key="3">
    <source>
        <dbReference type="Pfam" id="PF18962"/>
    </source>
</evidence>
<evidence type="ECO:0000313" key="5">
    <source>
        <dbReference type="Proteomes" id="UP000199604"/>
    </source>
</evidence>
<gene>
    <name evidence="4" type="ORF">SAMN05660845_0319</name>
</gene>
<organism evidence="4 5">
    <name type="scientific">Flavobacterium swingsii</name>
    <dbReference type="NCBI Taxonomy" id="498292"/>
    <lineage>
        <taxon>Bacteria</taxon>
        <taxon>Pseudomonadati</taxon>
        <taxon>Bacteroidota</taxon>
        <taxon>Flavobacteriia</taxon>
        <taxon>Flavobacteriales</taxon>
        <taxon>Flavobacteriaceae</taxon>
        <taxon>Flavobacterium</taxon>
    </lineage>
</organism>
<dbReference type="InterPro" id="IPR052025">
    <property type="entry name" value="Xyloglucanase_GH74"/>
</dbReference>
<dbReference type="InterPro" id="IPR015943">
    <property type="entry name" value="WD40/YVTN_repeat-like_dom_sf"/>
</dbReference>
<evidence type="ECO:0000313" key="4">
    <source>
        <dbReference type="EMBL" id="SFA74127.1"/>
    </source>
</evidence>
<keyword evidence="5" id="KW-1185">Reference proteome</keyword>
<keyword evidence="1 2" id="KW-0732">Signal</keyword>
<dbReference type="STRING" id="498292.SAMN05660845_0319"/>
<dbReference type="InterPro" id="IPR026444">
    <property type="entry name" value="Secre_tail"/>
</dbReference>
<feature type="domain" description="Secretion system C-terminal sorting" evidence="3">
    <location>
        <begin position="760"/>
        <end position="831"/>
    </location>
</feature>
<dbReference type="Pfam" id="PF18962">
    <property type="entry name" value="Por_Secre_tail"/>
    <property type="match status" value="1"/>
</dbReference>
<dbReference type="AlphaFoldDB" id="A0A1I0VDL1"/>
<dbReference type="NCBIfam" id="TIGR04183">
    <property type="entry name" value="Por_Secre_tail"/>
    <property type="match status" value="1"/>
</dbReference>
<dbReference type="Proteomes" id="UP000199604">
    <property type="component" value="Unassembled WGS sequence"/>
</dbReference>
<protein>
    <submittedName>
        <fullName evidence="4">Por secretion system C-terminal sorting domain-containing protein</fullName>
    </submittedName>
</protein>
<evidence type="ECO:0000256" key="1">
    <source>
        <dbReference type="ARBA" id="ARBA00022729"/>
    </source>
</evidence>
<dbReference type="EMBL" id="FOJT01000001">
    <property type="protein sequence ID" value="SFA74127.1"/>
    <property type="molecule type" value="Genomic_DNA"/>
</dbReference>
<reference evidence="5" key="1">
    <citation type="submission" date="2016-10" db="EMBL/GenBank/DDBJ databases">
        <authorList>
            <person name="Varghese N."/>
            <person name="Submissions S."/>
        </authorList>
    </citation>
    <scope>NUCLEOTIDE SEQUENCE [LARGE SCALE GENOMIC DNA]</scope>
    <source>
        <strain evidence="5">DSM 21789</strain>
    </source>
</reference>
<proteinExistence type="predicted"/>
<dbReference type="PANTHER" id="PTHR43739">
    <property type="entry name" value="XYLOGLUCANASE (EUROFUNG)"/>
    <property type="match status" value="1"/>
</dbReference>
<name>A0A1I0VDL1_9FLAO</name>
<accession>A0A1I0VDL1</accession>
<evidence type="ECO:0000256" key="2">
    <source>
        <dbReference type="SAM" id="SignalP"/>
    </source>
</evidence>
<dbReference type="SUPFAM" id="SSF110296">
    <property type="entry name" value="Oligoxyloglucan reducing end-specific cellobiohydrolase"/>
    <property type="match status" value="2"/>
</dbReference>
<dbReference type="OrthoDB" id="9757947at2"/>
<feature type="chain" id="PRO_5011766933" evidence="2">
    <location>
        <begin position="19"/>
        <end position="833"/>
    </location>
</feature>
<feature type="signal peptide" evidence="2">
    <location>
        <begin position="1"/>
        <end position="18"/>
    </location>
</feature>
<dbReference type="Gene3D" id="2.130.10.10">
    <property type="entry name" value="YVTN repeat-like/Quinoprotein amine dehydrogenase"/>
    <property type="match status" value="5"/>
</dbReference>
<dbReference type="PANTHER" id="PTHR43739:SF5">
    <property type="entry name" value="EXO-ALPHA-SIALIDASE"/>
    <property type="match status" value="1"/>
</dbReference>
<dbReference type="GO" id="GO:0010411">
    <property type="term" value="P:xyloglucan metabolic process"/>
    <property type="evidence" value="ECO:0007669"/>
    <property type="project" value="TreeGrafter"/>
</dbReference>
<dbReference type="Gene3D" id="2.60.40.3080">
    <property type="match status" value="1"/>
</dbReference>
<dbReference type="RefSeq" id="WP_091473250.1">
    <property type="nucleotide sequence ID" value="NZ_FOJT01000001.1"/>
</dbReference>